<dbReference type="GO" id="GO:0003682">
    <property type="term" value="F:chromatin binding"/>
    <property type="evidence" value="ECO:0007669"/>
    <property type="project" value="TreeGrafter"/>
</dbReference>
<organism evidence="12">
    <name type="scientific">Auxenochlorella protothecoides</name>
    <name type="common">Green microalga</name>
    <name type="synonym">Chlorella protothecoides</name>
    <dbReference type="NCBI Taxonomy" id="3075"/>
    <lineage>
        <taxon>Eukaryota</taxon>
        <taxon>Viridiplantae</taxon>
        <taxon>Chlorophyta</taxon>
        <taxon>core chlorophytes</taxon>
        <taxon>Trebouxiophyceae</taxon>
        <taxon>Chlorellales</taxon>
        <taxon>Chlorellaceae</taxon>
        <taxon>Auxenochlorella</taxon>
    </lineage>
</organism>
<name>A0A1D1ZQP9_AUXPR</name>
<evidence type="ECO:0000256" key="6">
    <source>
        <dbReference type="ARBA" id="ARBA00022490"/>
    </source>
</evidence>
<dbReference type="Pfam" id="PF05786">
    <property type="entry name" value="Cnd2"/>
    <property type="match status" value="2"/>
</dbReference>
<dbReference type="PIRSF" id="PIRSF017126">
    <property type="entry name" value="Condensin_H"/>
    <property type="match status" value="1"/>
</dbReference>
<keyword evidence="7" id="KW-0132">Cell division</keyword>
<dbReference type="EMBL" id="GDKF01009316">
    <property type="protein sequence ID" value="JAT69306.1"/>
    <property type="molecule type" value="Transcribed_RNA"/>
</dbReference>
<protein>
    <recommendedName>
        <fullName evidence="4">Condensin complex subunit 2</fullName>
    </recommendedName>
</protein>
<evidence type="ECO:0000256" key="4">
    <source>
        <dbReference type="ARBA" id="ARBA00016065"/>
    </source>
</evidence>
<comment type="similarity">
    <text evidence="3">Belongs to the CND2 (condensin subunit 2) family.</text>
</comment>
<evidence type="ECO:0000256" key="3">
    <source>
        <dbReference type="ARBA" id="ARBA00009471"/>
    </source>
</evidence>
<keyword evidence="9" id="KW-0226">DNA condensation</keyword>
<feature type="region of interest" description="Disordered" evidence="11">
    <location>
        <begin position="544"/>
        <end position="567"/>
    </location>
</feature>
<feature type="region of interest" description="Disordered" evidence="11">
    <location>
        <begin position="427"/>
        <end position="456"/>
    </location>
</feature>
<keyword evidence="10" id="KW-0131">Cell cycle</keyword>
<feature type="region of interest" description="Disordered" evidence="11">
    <location>
        <begin position="335"/>
        <end position="413"/>
    </location>
</feature>
<dbReference type="GO" id="GO:0005737">
    <property type="term" value="C:cytoplasm"/>
    <property type="evidence" value="ECO:0007669"/>
    <property type="project" value="UniProtKB-SubCell"/>
</dbReference>
<evidence type="ECO:0000256" key="11">
    <source>
        <dbReference type="SAM" id="MobiDB-lite"/>
    </source>
</evidence>
<feature type="compositionally biased region" description="Basic and acidic residues" evidence="11">
    <location>
        <begin position="342"/>
        <end position="351"/>
    </location>
</feature>
<keyword evidence="6" id="KW-0963">Cytoplasm</keyword>
<dbReference type="GO" id="GO:0000796">
    <property type="term" value="C:condensin complex"/>
    <property type="evidence" value="ECO:0007669"/>
    <property type="project" value="InterPro"/>
</dbReference>
<evidence type="ECO:0000256" key="5">
    <source>
        <dbReference type="ARBA" id="ARBA00022454"/>
    </source>
</evidence>
<feature type="region of interest" description="Disordered" evidence="11">
    <location>
        <begin position="23"/>
        <end position="44"/>
    </location>
</feature>
<evidence type="ECO:0000256" key="8">
    <source>
        <dbReference type="ARBA" id="ARBA00022776"/>
    </source>
</evidence>
<dbReference type="PANTHER" id="PTHR13108:SF9">
    <property type="entry name" value="CONDENSIN COMPLEX SUBUNIT 2"/>
    <property type="match status" value="1"/>
</dbReference>
<evidence type="ECO:0000256" key="7">
    <source>
        <dbReference type="ARBA" id="ARBA00022618"/>
    </source>
</evidence>
<proteinExistence type="inferred from homology"/>
<reference evidence="12" key="1">
    <citation type="submission" date="2015-08" db="EMBL/GenBank/DDBJ databases">
        <authorList>
            <person name="Babu N.S."/>
            <person name="Beckwith C.J."/>
            <person name="Beseler K.G."/>
            <person name="Brison A."/>
            <person name="Carone J.V."/>
            <person name="Caskin T.P."/>
            <person name="Diamond M."/>
            <person name="Durham M.E."/>
            <person name="Foxe J.M."/>
            <person name="Go M."/>
            <person name="Henderson B.A."/>
            <person name="Jones I.B."/>
            <person name="McGettigan J.A."/>
            <person name="Micheletti S.J."/>
            <person name="Nasrallah M.E."/>
            <person name="Ortiz D."/>
            <person name="Piller C.R."/>
            <person name="Privatt S.R."/>
            <person name="Schneider S.L."/>
            <person name="Sharp S."/>
            <person name="Smith T.C."/>
            <person name="Stanton J.D."/>
            <person name="Ullery H.E."/>
            <person name="Wilson R.J."/>
            <person name="Serrano M.G."/>
            <person name="Buck G."/>
            <person name="Lee V."/>
            <person name="Wang Y."/>
            <person name="Carvalho R."/>
            <person name="Voegtly L."/>
            <person name="Shi R."/>
            <person name="Duckworth R."/>
            <person name="Johnson A."/>
            <person name="Loviza R."/>
            <person name="Walstead R."/>
            <person name="Shah Z."/>
            <person name="Kiflezghi M."/>
            <person name="Wade K."/>
            <person name="Ball S.L."/>
            <person name="Bradley K.W."/>
            <person name="Asai D.J."/>
            <person name="Bowman C.A."/>
            <person name="Russell D.A."/>
            <person name="Pope W.H."/>
            <person name="Jacobs-Sera D."/>
            <person name="Hendrix R.W."/>
            <person name="Hatfull G.F."/>
        </authorList>
    </citation>
    <scope>NUCLEOTIDE SEQUENCE</scope>
</reference>
<evidence type="ECO:0000256" key="9">
    <source>
        <dbReference type="ARBA" id="ARBA00023067"/>
    </source>
</evidence>
<feature type="non-terminal residue" evidence="12">
    <location>
        <position position="1"/>
    </location>
</feature>
<sequence>RECRPMLRGSAWCVPSIISASRSAQLRRPTSGMEPETGGAPSGAEALSAGDLRNMLGQCLKLASENKITAKNTWGLPLIEHLDDLIKAEPDSTNFQRASVTLDAGVKIYGTRVDSVHTETFKILGGLGRAAAPEEALEDGAQGEDGVGEGAMSRRRKVLALDQNATLESSPDALNLKQFDLAFDVDPLFQQTSAQFDEGGAQGLLLNTFGVFRGCEVMFDSSEVPEQALAPLDPGPPQQLDLSGLEPALAAWRDELARLGPSLLAAPLCPSLARIQELAGEPAAPAPQAAAEAEALVASALRPEASGDAQGPQPAASAASCAGATDDAMAYHDDADTQGVYDGHDDGDHGGDGGGYDSDSAASEAGAVHVDPEPGHTGGEGLAPEALHWLLHGGGPGAEGGPVPSGLPSGTSKGWAGATHWRFRPGAGAAAESAAGGGGEVDRGPRKERRAASGRSEPLDFVSLMAAGPAPTFAMLTAEKKVPARRSAKKADAQRLLLPEDYHCKAEMMFHYALQPRTLLLSGLGAGLGQGGEEEQGLQEWADLGQGGAEDDDDDDGPGDFGGWEPAGADADGATLELVQAARQVEKVDIQYARAAKHVDVRALKELMWGGLQRQLAAGHGASPDRPAQLQALLSEVPQESAAGPAADISVHLCFICVLHLANEHGLAIRGVPTLDRLMVHGTRPTAAA</sequence>
<dbReference type="GO" id="GO:0007076">
    <property type="term" value="P:mitotic chromosome condensation"/>
    <property type="evidence" value="ECO:0007669"/>
    <property type="project" value="InterPro"/>
</dbReference>
<dbReference type="GO" id="GO:0051301">
    <property type="term" value="P:cell division"/>
    <property type="evidence" value="ECO:0007669"/>
    <property type="project" value="UniProtKB-KW"/>
</dbReference>
<dbReference type="AlphaFoldDB" id="A0A1D1ZQP9"/>
<gene>
    <name evidence="12" type="ORF">g.32195</name>
</gene>
<accession>A0A1D1ZQP9</accession>
<evidence type="ECO:0000256" key="1">
    <source>
        <dbReference type="ARBA" id="ARBA00004286"/>
    </source>
</evidence>
<evidence type="ECO:0000256" key="10">
    <source>
        <dbReference type="ARBA" id="ARBA00023306"/>
    </source>
</evidence>
<keyword evidence="5" id="KW-0158">Chromosome</keyword>
<evidence type="ECO:0000256" key="2">
    <source>
        <dbReference type="ARBA" id="ARBA00004496"/>
    </source>
</evidence>
<dbReference type="InterPro" id="IPR022816">
    <property type="entry name" value="Condensin_barren_su2"/>
</dbReference>
<comment type="subcellular location">
    <subcellularLocation>
        <location evidence="1">Chromosome</location>
    </subcellularLocation>
    <subcellularLocation>
        <location evidence="2">Cytoplasm</location>
    </subcellularLocation>
</comment>
<keyword evidence="8" id="KW-0498">Mitosis</keyword>
<evidence type="ECO:0000313" key="12">
    <source>
        <dbReference type="EMBL" id="JAT69306.1"/>
    </source>
</evidence>
<dbReference type="PANTHER" id="PTHR13108">
    <property type="entry name" value="CONDENSIN COMPLEX SUBUNIT 2"/>
    <property type="match status" value="1"/>
</dbReference>
<feature type="compositionally biased region" description="Acidic residues" evidence="11">
    <location>
        <begin position="549"/>
        <end position="558"/>
    </location>
</feature>